<dbReference type="PANTHER" id="PTHR42924">
    <property type="entry name" value="EXONUCLEASE"/>
    <property type="match status" value="1"/>
</dbReference>
<gene>
    <name evidence="1" type="ORF">DXN05_00690</name>
</gene>
<dbReference type="OrthoDB" id="9804333at2"/>
<dbReference type="RefSeq" id="WP_116845294.1">
    <property type="nucleotide sequence ID" value="NZ_QTJU01000001.1"/>
</dbReference>
<evidence type="ECO:0008006" key="3">
    <source>
        <dbReference type="Google" id="ProtNLM"/>
    </source>
</evidence>
<dbReference type="SUPFAM" id="SSF89550">
    <property type="entry name" value="PHP domain-like"/>
    <property type="match status" value="1"/>
</dbReference>
<evidence type="ECO:0000313" key="1">
    <source>
        <dbReference type="EMBL" id="RFM29536.1"/>
    </source>
</evidence>
<dbReference type="InterPro" id="IPR052018">
    <property type="entry name" value="PHP_domain"/>
</dbReference>
<dbReference type="Proteomes" id="UP000261284">
    <property type="component" value="Unassembled WGS sequence"/>
</dbReference>
<name>A0A3E1NNM7_9BACT</name>
<dbReference type="Gene3D" id="3.20.20.140">
    <property type="entry name" value="Metal-dependent hydrolases"/>
    <property type="match status" value="1"/>
</dbReference>
<protein>
    <recommendedName>
        <fullName evidence="3">Phosphoesterase</fullName>
    </recommendedName>
</protein>
<evidence type="ECO:0000313" key="2">
    <source>
        <dbReference type="Proteomes" id="UP000261284"/>
    </source>
</evidence>
<dbReference type="GO" id="GO:0035312">
    <property type="term" value="F:5'-3' DNA exonuclease activity"/>
    <property type="evidence" value="ECO:0007669"/>
    <property type="project" value="TreeGrafter"/>
</dbReference>
<dbReference type="GO" id="GO:0004534">
    <property type="term" value="F:5'-3' RNA exonuclease activity"/>
    <property type="evidence" value="ECO:0007669"/>
    <property type="project" value="TreeGrafter"/>
</dbReference>
<dbReference type="NCBIfam" id="NF038032">
    <property type="entry name" value="CehA_McbA_metalo"/>
    <property type="match status" value="1"/>
</dbReference>
<reference evidence="1 2" key="1">
    <citation type="submission" date="2018-08" db="EMBL/GenBank/DDBJ databases">
        <title>Chitinophagaceae sp. K23C18032701, a novel bacterium isolated from forest soil.</title>
        <authorList>
            <person name="Wang C."/>
        </authorList>
    </citation>
    <scope>NUCLEOTIDE SEQUENCE [LARGE SCALE GENOMIC DNA]</scope>
    <source>
        <strain evidence="1 2">K23C18032701</strain>
    </source>
</reference>
<proteinExistence type="predicted"/>
<dbReference type="PANTHER" id="PTHR42924:SF3">
    <property type="entry name" value="POLYMERASE_HISTIDINOL PHOSPHATASE N-TERMINAL DOMAIN-CONTAINING PROTEIN"/>
    <property type="match status" value="1"/>
</dbReference>
<organism evidence="1 2">
    <name type="scientific">Deminuibacter soli</name>
    <dbReference type="NCBI Taxonomy" id="2291815"/>
    <lineage>
        <taxon>Bacteria</taxon>
        <taxon>Pseudomonadati</taxon>
        <taxon>Bacteroidota</taxon>
        <taxon>Chitinophagia</taxon>
        <taxon>Chitinophagales</taxon>
        <taxon>Chitinophagaceae</taxon>
        <taxon>Deminuibacter</taxon>
    </lineage>
</organism>
<accession>A0A3E1NNM7</accession>
<comment type="caution">
    <text evidence="1">The sequence shown here is derived from an EMBL/GenBank/DDBJ whole genome shotgun (WGS) entry which is preliminary data.</text>
</comment>
<dbReference type="AlphaFoldDB" id="A0A3E1NNM7"/>
<keyword evidence="2" id="KW-1185">Reference proteome</keyword>
<sequence length="478" mass="53060">MKKSLCSFAGMLLFTITAKSQQLPSKPVWDTVITGHFSKADYKQITYLPVNVPAGITSFNMQASISDSVNNVLDIGLFDEKGIDLGTPNGFRGWAGGKSSKSVTISTADATPSYIPGTVNRGLWHIMIVPTTIKQDGFDYTIKVALGSYPVIAPDFKATPARESINNQPGWYRGDLHMHDVNSDGVYNPALLVEYAAKAGLRFMISTNHNTNAAALKWGKYEHKNLLIMNGEEITPHEENHWNAIGVTPYTWIDWRYNAASGLVARFQQQVRDSGGLCIINHPFYDSDPAVDTRFPATGFDGIEVWNGPWEINDEYAVDWWDKMLRRKQKITAIGASDTHNPVSRNTAGHPQTVVHATGLNRKAIIGGLKKGSCYIAADSSYIADFQLGCEKQKAGIGETLHTGKKKKITIHYSFKHLDGATLYFYSNKGLLYAIPKITSSKPQQYIVTNAQEHTYIRAEVRDPNNKMLLLTNPVWID</sequence>
<dbReference type="EMBL" id="QTJU01000001">
    <property type="protein sequence ID" value="RFM29536.1"/>
    <property type="molecule type" value="Genomic_DNA"/>
</dbReference>
<dbReference type="InterPro" id="IPR016195">
    <property type="entry name" value="Pol/histidinol_Pase-like"/>
</dbReference>